<keyword evidence="2" id="KW-1185">Reference proteome</keyword>
<organism evidence="1 2">
    <name type="scientific">Elysia crispata</name>
    <name type="common">lettuce slug</name>
    <dbReference type="NCBI Taxonomy" id="231223"/>
    <lineage>
        <taxon>Eukaryota</taxon>
        <taxon>Metazoa</taxon>
        <taxon>Spiralia</taxon>
        <taxon>Lophotrochozoa</taxon>
        <taxon>Mollusca</taxon>
        <taxon>Gastropoda</taxon>
        <taxon>Heterobranchia</taxon>
        <taxon>Euthyneura</taxon>
        <taxon>Panpulmonata</taxon>
        <taxon>Sacoglossa</taxon>
        <taxon>Placobranchoidea</taxon>
        <taxon>Plakobranchidae</taxon>
        <taxon>Elysia</taxon>
    </lineage>
</organism>
<sequence>MLSFCFDQTVKVKGHGHDDILLSLKEIRSTSGCGVKTLALMPDKVQVQSLKACNSPAWPGDSREVWCTGVIALLRSSDRVIDVGKLHQHYGLHHCDTSSYGLHHCDTSSYGLHHCDTSSYEGRCLNQHQQASPDLGLNGFCMSTRCRRPN</sequence>
<dbReference type="AlphaFoldDB" id="A0AAE0ZN16"/>
<proteinExistence type="predicted"/>
<gene>
    <name evidence="1" type="ORF">RRG08_031478</name>
</gene>
<reference evidence="1" key="1">
    <citation type="journal article" date="2023" name="G3 (Bethesda)">
        <title>A reference genome for the long-term kleptoplast-retaining sea slug Elysia crispata morphotype clarki.</title>
        <authorList>
            <person name="Eastman K.E."/>
            <person name="Pendleton A.L."/>
            <person name="Shaikh M.A."/>
            <person name="Suttiyut T."/>
            <person name="Ogas R."/>
            <person name="Tomko P."/>
            <person name="Gavelis G."/>
            <person name="Widhalm J.R."/>
            <person name="Wisecaver J.H."/>
        </authorList>
    </citation>
    <scope>NUCLEOTIDE SEQUENCE</scope>
    <source>
        <strain evidence="1">ECLA1</strain>
    </source>
</reference>
<evidence type="ECO:0000313" key="1">
    <source>
        <dbReference type="EMBL" id="KAK3772459.1"/>
    </source>
</evidence>
<protein>
    <submittedName>
        <fullName evidence="1">Uncharacterized protein</fullName>
    </submittedName>
</protein>
<evidence type="ECO:0000313" key="2">
    <source>
        <dbReference type="Proteomes" id="UP001283361"/>
    </source>
</evidence>
<comment type="caution">
    <text evidence="1">The sequence shown here is derived from an EMBL/GenBank/DDBJ whole genome shotgun (WGS) entry which is preliminary data.</text>
</comment>
<name>A0AAE0ZN16_9GAST</name>
<dbReference type="Proteomes" id="UP001283361">
    <property type="component" value="Unassembled WGS sequence"/>
</dbReference>
<accession>A0AAE0ZN16</accession>
<dbReference type="EMBL" id="JAWDGP010003624">
    <property type="protein sequence ID" value="KAK3772459.1"/>
    <property type="molecule type" value="Genomic_DNA"/>
</dbReference>